<gene>
    <name evidence="4" type="ORF">BZG36_03842</name>
</gene>
<evidence type="ECO:0000256" key="1">
    <source>
        <dbReference type="ARBA" id="ARBA00005605"/>
    </source>
</evidence>
<dbReference type="PANTHER" id="PTHR20835">
    <property type="entry name" value="E3 UBIQUITIN-PROTEIN LIGASE PPP1R11-RELATED"/>
    <property type="match status" value="1"/>
</dbReference>
<accession>A0A261XW86</accession>
<dbReference type="GO" id="GO:0005634">
    <property type="term" value="C:nucleus"/>
    <property type="evidence" value="ECO:0007669"/>
    <property type="project" value="UniProtKB-SubCell"/>
</dbReference>
<evidence type="ECO:0000256" key="3">
    <source>
        <dbReference type="SAM" id="MobiDB-lite"/>
    </source>
</evidence>
<dbReference type="AlphaFoldDB" id="A0A261XW86"/>
<feature type="compositionally biased region" description="Basic and acidic residues" evidence="3">
    <location>
        <begin position="105"/>
        <end position="114"/>
    </location>
</feature>
<comment type="similarity">
    <text evidence="1 2">Belongs to the YPI1 family.</text>
</comment>
<protein>
    <recommendedName>
        <fullName evidence="2">Type 1 phosphatases regulator</fullName>
    </recommendedName>
</protein>
<comment type="caution">
    <text evidence="4">The sequence shown here is derived from an EMBL/GenBank/DDBJ whole genome shotgun (WGS) entry which is preliminary data.</text>
</comment>
<feature type="compositionally biased region" description="Basic residues" evidence="3">
    <location>
        <begin position="115"/>
        <end position="124"/>
    </location>
</feature>
<dbReference type="PANTHER" id="PTHR20835:SF0">
    <property type="entry name" value="E3 UBIQUITIN-PROTEIN LIGASE PPP1R11"/>
    <property type="match status" value="1"/>
</dbReference>
<dbReference type="OrthoDB" id="307488at2759"/>
<evidence type="ECO:0000313" key="5">
    <source>
        <dbReference type="Proteomes" id="UP000242875"/>
    </source>
</evidence>
<feature type="region of interest" description="Disordered" evidence="3">
    <location>
        <begin position="87"/>
        <end position="153"/>
    </location>
</feature>
<name>A0A261XW86_9FUNG</name>
<comment type="subcellular location">
    <subcellularLocation>
        <location evidence="2">Nucleus</location>
    </subcellularLocation>
</comment>
<comment type="function">
    <text evidence="2">Regulator of type 1 phosphatases which maintains protein phosphatase activity under strict control.</text>
</comment>
<dbReference type="Proteomes" id="UP000242875">
    <property type="component" value="Unassembled WGS sequence"/>
</dbReference>
<proteinExistence type="inferred from homology"/>
<dbReference type="EMBL" id="MVBO01000139">
    <property type="protein sequence ID" value="OZJ02629.1"/>
    <property type="molecule type" value="Genomic_DNA"/>
</dbReference>
<sequence length="153" mass="17108">MAGNATRVRQFGRPAEYASRTMTIHPEEIGEEGNTSDSHEHGILRLTGERTLRPRQIQWAENVVDNEGMGKKKSKICCIYHKSHAIGESSDESTCSSSDSESESGSDKDAARGRDKGKRRRKRDPRQVSPNAYERQPKYTPKNKPTVAQPPKA</sequence>
<feature type="region of interest" description="Disordered" evidence="3">
    <location>
        <begin position="1"/>
        <end position="40"/>
    </location>
</feature>
<keyword evidence="5" id="KW-1185">Reference proteome</keyword>
<evidence type="ECO:0000256" key="2">
    <source>
        <dbReference type="RuleBase" id="RU367162"/>
    </source>
</evidence>
<dbReference type="Pfam" id="PF07491">
    <property type="entry name" value="PPI_Ypi1"/>
    <property type="match status" value="1"/>
</dbReference>
<dbReference type="InterPro" id="IPR011107">
    <property type="entry name" value="PPI_Ypi1"/>
</dbReference>
<dbReference type="GO" id="GO:0008157">
    <property type="term" value="F:protein phosphatase 1 binding"/>
    <property type="evidence" value="ECO:0007669"/>
    <property type="project" value="TreeGrafter"/>
</dbReference>
<evidence type="ECO:0000313" key="4">
    <source>
        <dbReference type="EMBL" id="OZJ02629.1"/>
    </source>
</evidence>
<organism evidence="4 5">
    <name type="scientific">Bifiguratus adelaidae</name>
    <dbReference type="NCBI Taxonomy" id="1938954"/>
    <lineage>
        <taxon>Eukaryota</taxon>
        <taxon>Fungi</taxon>
        <taxon>Fungi incertae sedis</taxon>
        <taxon>Mucoromycota</taxon>
        <taxon>Mucoromycotina</taxon>
        <taxon>Endogonomycetes</taxon>
        <taxon>Endogonales</taxon>
        <taxon>Endogonales incertae sedis</taxon>
        <taxon>Bifiguratus</taxon>
    </lineage>
</organism>
<dbReference type="GO" id="GO:0004865">
    <property type="term" value="F:protein serine/threonine phosphatase inhibitor activity"/>
    <property type="evidence" value="ECO:0007669"/>
    <property type="project" value="UniProtKB-UniRule"/>
</dbReference>
<keyword evidence="2" id="KW-0539">Nucleus</keyword>
<reference evidence="4 5" key="1">
    <citation type="journal article" date="2017" name="Mycologia">
        <title>Bifiguratus adelaidae, gen. et sp. nov., a new member of Mucoromycotina in endophytic and soil-dwelling habitats.</title>
        <authorList>
            <person name="Torres-Cruz T.J."/>
            <person name="Billingsley Tobias T.L."/>
            <person name="Almatruk M."/>
            <person name="Hesse C."/>
            <person name="Kuske C.R."/>
            <person name="Desiro A."/>
            <person name="Benucci G.M."/>
            <person name="Bonito G."/>
            <person name="Stajich J.E."/>
            <person name="Dunlap C."/>
            <person name="Arnold A.E."/>
            <person name="Porras-Alfaro A."/>
        </authorList>
    </citation>
    <scope>NUCLEOTIDE SEQUENCE [LARGE SCALE GENOMIC DNA]</scope>
    <source>
        <strain evidence="4 5">AZ0501</strain>
    </source>
</reference>